<dbReference type="PANTHER" id="PTHR14269:SF62">
    <property type="entry name" value="CDP-DIACYLGLYCEROL--GLYCEROL-3-PHOSPHATE 3-PHOSPHATIDYLTRANSFERASE 1, CHLOROPLASTIC"/>
    <property type="match status" value="1"/>
</dbReference>
<dbReference type="GO" id="GO:0016020">
    <property type="term" value="C:membrane"/>
    <property type="evidence" value="ECO:0007669"/>
    <property type="project" value="UniProtKB-SubCell"/>
</dbReference>
<keyword evidence="13" id="KW-1208">Phospholipid metabolism</keyword>
<evidence type="ECO:0000256" key="3">
    <source>
        <dbReference type="ARBA" id="ARBA00010441"/>
    </source>
</evidence>
<evidence type="ECO:0000256" key="17">
    <source>
        <dbReference type="SAM" id="Phobius"/>
    </source>
</evidence>
<comment type="similarity">
    <text evidence="3 16">Belongs to the CDP-alcohol phosphatidyltransferase class-I family.</text>
</comment>
<dbReference type="STRING" id="419481.SAMN05216233_1208"/>
<dbReference type="PIRSF" id="PIRSF000847">
    <property type="entry name" value="Phos_ph_gly_syn"/>
    <property type="match status" value="1"/>
</dbReference>
<dbReference type="PROSITE" id="PS00379">
    <property type="entry name" value="CDP_ALCOHOL_P_TRANSF"/>
    <property type="match status" value="1"/>
</dbReference>
<dbReference type="InterPro" id="IPR043130">
    <property type="entry name" value="CDP-OH_PTrfase_TM_dom"/>
</dbReference>
<dbReference type="GO" id="GO:0008444">
    <property type="term" value="F:CDP-diacylglycerol-glycerol-3-phosphate 3-phosphatidyltransferase activity"/>
    <property type="evidence" value="ECO:0007669"/>
    <property type="project" value="UniProtKB-UniRule"/>
</dbReference>
<dbReference type="Gene3D" id="1.20.120.1760">
    <property type="match status" value="1"/>
</dbReference>
<evidence type="ECO:0000256" key="9">
    <source>
        <dbReference type="ARBA" id="ARBA00022989"/>
    </source>
</evidence>
<name>A0A1G5IH19_9BACT</name>
<evidence type="ECO:0000313" key="19">
    <source>
        <dbReference type="Proteomes" id="UP000198870"/>
    </source>
</evidence>
<feature type="transmembrane region" description="Helical" evidence="17">
    <location>
        <begin position="131"/>
        <end position="149"/>
    </location>
</feature>
<dbReference type="InterPro" id="IPR050324">
    <property type="entry name" value="CDP-alcohol_PTase-I"/>
</dbReference>
<evidence type="ECO:0000256" key="14">
    <source>
        <dbReference type="ARBA" id="ARBA00048586"/>
    </source>
</evidence>
<protein>
    <recommendedName>
        <fullName evidence="5 15">CDP-diacylglycerol--glycerol-3-phosphate 3-phosphatidyltransferase</fullName>
        <ecNumber evidence="4 15">2.7.8.5</ecNumber>
    </recommendedName>
</protein>
<evidence type="ECO:0000256" key="4">
    <source>
        <dbReference type="ARBA" id="ARBA00013170"/>
    </source>
</evidence>
<evidence type="ECO:0000256" key="5">
    <source>
        <dbReference type="ARBA" id="ARBA00014944"/>
    </source>
</evidence>
<keyword evidence="9 17" id="KW-1133">Transmembrane helix</keyword>
<evidence type="ECO:0000256" key="8">
    <source>
        <dbReference type="ARBA" id="ARBA00022692"/>
    </source>
</evidence>
<feature type="transmembrane region" description="Helical" evidence="17">
    <location>
        <begin position="76"/>
        <end position="101"/>
    </location>
</feature>
<comment type="catalytic activity">
    <reaction evidence="14">
        <text>a CDP-1,2-diacyl-sn-glycerol + sn-glycerol 3-phosphate = a 1,2-diacyl-sn-glycero-3-phospho-(1'-sn-glycero-3'-phosphate) + CMP + H(+)</text>
        <dbReference type="Rhea" id="RHEA:12593"/>
        <dbReference type="ChEBI" id="CHEBI:15378"/>
        <dbReference type="ChEBI" id="CHEBI:57597"/>
        <dbReference type="ChEBI" id="CHEBI:58332"/>
        <dbReference type="ChEBI" id="CHEBI:60110"/>
        <dbReference type="ChEBI" id="CHEBI:60377"/>
        <dbReference type="EC" id="2.7.8.5"/>
    </reaction>
</comment>
<dbReference type="NCBIfam" id="TIGR00560">
    <property type="entry name" value="pgsA"/>
    <property type="match status" value="1"/>
</dbReference>
<evidence type="ECO:0000313" key="18">
    <source>
        <dbReference type="EMBL" id="SCY75465.1"/>
    </source>
</evidence>
<keyword evidence="6" id="KW-0444">Lipid biosynthesis</keyword>
<accession>A0A1G5IH19</accession>
<organism evidence="18 19">
    <name type="scientific">Desulfoluna spongiiphila</name>
    <dbReference type="NCBI Taxonomy" id="419481"/>
    <lineage>
        <taxon>Bacteria</taxon>
        <taxon>Pseudomonadati</taxon>
        <taxon>Thermodesulfobacteriota</taxon>
        <taxon>Desulfobacteria</taxon>
        <taxon>Desulfobacterales</taxon>
        <taxon>Desulfolunaceae</taxon>
        <taxon>Desulfoluna</taxon>
    </lineage>
</organism>
<reference evidence="18 19" key="1">
    <citation type="submission" date="2016-10" db="EMBL/GenBank/DDBJ databases">
        <authorList>
            <person name="de Groot N.N."/>
        </authorList>
    </citation>
    <scope>NUCLEOTIDE SEQUENCE [LARGE SCALE GENOMIC DNA]</scope>
    <source>
        <strain evidence="18 19">AA1</strain>
    </source>
</reference>
<dbReference type="AlphaFoldDB" id="A0A1G5IH19"/>
<proteinExistence type="inferred from homology"/>
<keyword evidence="12" id="KW-0594">Phospholipid biosynthesis</keyword>
<dbReference type="GO" id="GO:0046474">
    <property type="term" value="P:glycerophospholipid biosynthetic process"/>
    <property type="evidence" value="ECO:0007669"/>
    <property type="project" value="TreeGrafter"/>
</dbReference>
<sequence>MRNTIKHPNNLTLLRMASVPLIVVLLLFSGSRMATILAALIFSAASITDYLDGFLARKWGLESTFGKVMDPLADKLLVGCSLIMMSSIGWIPGWVVCVIIGRELAITGLRSIIVEGGEDVSASKLGKYKTGFQIAAIIPLLIHFSYFGIDFHAIGMFFLWCALLLTVWSGADYFFRFRKLLTM</sequence>
<dbReference type="EMBL" id="FMUX01000020">
    <property type="protein sequence ID" value="SCY75465.1"/>
    <property type="molecule type" value="Genomic_DNA"/>
</dbReference>
<dbReference type="PANTHER" id="PTHR14269">
    <property type="entry name" value="CDP-DIACYLGLYCEROL--GLYCEROL-3-PHOSPHATE 3-PHOSPHATIDYLTRANSFERASE-RELATED"/>
    <property type="match status" value="1"/>
</dbReference>
<keyword evidence="19" id="KW-1185">Reference proteome</keyword>
<gene>
    <name evidence="18" type="ORF">SAMN05216233_1208</name>
</gene>
<dbReference type="Proteomes" id="UP000198870">
    <property type="component" value="Unassembled WGS sequence"/>
</dbReference>
<comment type="pathway">
    <text evidence="2">Phospholipid metabolism; phosphatidylglycerol biosynthesis; phosphatidylglycerol from CDP-diacylglycerol: step 1/2.</text>
</comment>
<keyword evidence="7 16" id="KW-0808">Transferase</keyword>
<evidence type="ECO:0000256" key="11">
    <source>
        <dbReference type="ARBA" id="ARBA00023136"/>
    </source>
</evidence>
<evidence type="ECO:0000256" key="10">
    <source>
        <dbReference type="ARBA" id="ARBA00023098"/>
    </source>
</evidence>
<dbReference type="InterPro" id="IPR004570">
    <property type="entry name" value="Phosphatidylglycerol_P_synth"/>
</dbReference>
<evidence type="ECO:0000256" key="16">
    <source>
        <dbReference type="RuleBase" id="RU003750"/>
    </source>
</evidence>
<keyword evidence="8 17" id="KW-0812">Transmembrane</keyword>
<evidence type="ECO:0000256" key="13">
    <source>
        <dbReference type="ARBA" id="ARBA00023264"/>
    </source>
</evidence>
<evidence type="ECO:0000256" key="7">
    <source>
        <dbReference type="ARBA" id="ARBA00022679"/>
    </source>
</evidence>
<evidence type="ECO:0000256" key="15">
    <source>
        <dbReference type="NCBIfam" id="TIGR00560"/>
    </source>
</evidence>
<dbReference type="InterPro" id="IPR000462">
    <property type="entry name" value="CDP-OH_P_trans"/>
</dbReference>
<keyword evidence="11 17" id="KW-0472">Membrane</keyword>
<evidence type="ECO:0000256" key="6">
    <source>
        <dbReference type="ARBA" id="ARBA00022516"/>
    </source>
</evidence>
<dbReference type="OrthoDB" id="9796672at2"/>
<dbReference type="Pfam" id="PF01066">
    <property type="entry name" value="CDP-OH_P_transf"/>
    <property type="match status" value="1"/>
</dbReference>
<evidence type="ECO:0000256" key="12">
    <source>
        <dbReference type="ARBA" id="ARBA00023209"/>
    </source>
</evidence>
<keyword evidence="10" id="KW-0443">Lipid metabolism</keyword>
<feature type="transmembrane region" description="Helical" evidence="17">
    <location>
        <begin position="155"/>
        <end position="175"/>
    </location>
</feature>
<comment type="subcellular location">
    <subcellularLocation>
        <location evidence="1">Membrane</location>
        <topology evidence="1">Multi-pass membrane protein</topology>
    </subcellularLocation>
</comment>
<evidence type="ECO:0000256" key="2">
    <source>
        <dbReference type="ARBA" id="ARBA00005042"/>
    </source>
</evidence>
<dbReference type="RefSeq" id="WP_092213837.1">
    <property type="nucleotide sequence ID" value="NZ_FMUX01000020.1"/>
</dbReference>
<evidence type="ECO:0000256" key="1">
    <source>
        <dbReference type="ARBA" id="ARBA00004141"/>
    </source>
</evidence>
<dbReference type="InterPro" id="IPR048254">
    <property type="entry name" value="CDP_ALCOHOL_P_TRANSF_CS"/>
</dbReference>
<dbReference type="EC" id="2.7.8.5" evidence="4 15"/>